<keyword evidence="1" id="KW-0479">Metal-binding</keyword>
<dbReference type="GO" id="GO:0046872">
    <property type="term" value="F:metal ion binding"/>
    <property type="evidence" value="ECO:0007669"/>
    <property type="project" value="UniProtKB-KW"/>
</dbReference>
<accession>A0A432G3W2</accession>
<dbReference type="InterPro" id="IPR042283">
    <property type="entry name" value="GpdQ_catalytic"/>
</dbReference>
<evidence type="ECO:0000256" key="2">
    <source>
        <dbReference type="ARBA" id="ARBA00022801"/>
    </source>
</evidence>
<reference evidence="6 7" key="1">
    <citation type="submission" date="2018-06" db="EMBL/GenBank/DDBJ databases">
        <title>Combined omics and stable isotope probing to characterize newly discovered Mariana Back-Arc vent microbial communities.</title>
        <authorList>
            <person name="Trembath-Reichert E."/>
            <person name="Huber J.A."/>
        </authorList>
    </citation>
    <scope>NUCLEOTIDE SEQUENCE [LARGE SCALE GENOMIC DNA]</scope>
    <source>
        <strain evidence="6">MAG 63_1</strain>
    </source>
</reference>
<comment type="similarity">
    <text evidence="4">Belongs to the cyclic nucleotide phosphodiesterase class-III family.</text>
</comment>
<keyword evidence="2" id="KW-0378">Hydrolase</keyword>
<dbReference type="SUPFAM" id="SSF56300">
    <property type="entry name" value="Metallo-dependent phosphatases"/>
    <property type="match status" value="1"/>
</dbReference>
<dbReference type="Proteomes" id="UP000286801">
    <property type="component" value="Unassembled WGS sequence"/>
</dbReference>
<evidence type="ECO:0000256" key="3">
    <source>
        <dbReference type="ARBA" id="ARBA00023004"/>
    </source>
</evidence>
<dbReference type="Gene3D" id="3.30.750.180">
    <property type="entry name" value="GpdQ, beta-strand dimerisation domain"/>
    <property type="match status" value="1"/>
</dbReference>
<comment type="caution">
    <text evidence="6">The sequence shown here is derived from an EMBL/GenBank/DDBJ whole genome shotgun (WGS) entry which is preliminary data.</text>
</comment>
<dbReference type="PANTHER" id="PTHR42988">
    <property type="entry name" value="PHOSPHOHYDROLASE"/>
    <property type="match status" value="1"/>
</dbReference>
<protein>
    <submittedName>
        <fullName evidence="6">Phosphodiesterase</fullName>
    </submittedName>
</protein>
<gene>
    <name evidence="6" type="ORF">DSY97_08880</name>
</gene>
<dbReference type="InterPro" id="IPR004843">
    <property type="entry name" value="Calcineurin-like_PHP"/>
</dbReference>
<organism evidence="6 7">
    <name type="scientific">SAR324 cluster bacterium</name>
    <dbReference type="NCBI Taxonomy" id="2024889"/>
    <lineage>
        <taxon>Bacteria</taxon>
        <taxon>Deltaproteobacteria</taxon>
        <taxon>SAR324 cluster</taxon>
    </lineage>
</organism>
<dbReference type="Gene3D" id="3.60.21.40">
    <property type="entry name" value="GpdQ, catalytic alpha/beta sandwich domain"/>
    <property type="match status" value="1"/>
</dbReference>
<name>A0A432G3W2_9DELT</name>
<dbReference type="AlphaFoldDB" id="A0A432G3W2"/>
<feature type="domain" description="Calcineurin-like phosphoesterase" evidence="5">
    <location>
        <begin position="6"/>
        <end position="175"/>
    </location>
</feature>
<dbReference type="GO" id="GO:0016787">
    <property type="term" value="F:hydrolase activity"/>
    <property type="evidence" value="ECO:0007669"/>
    <property type="project" value="UniProtKB-KW"/>
</dbReference>
<evidence type="ECO:0000259" key="5">
    <source>
        <dbReference type="Pfam" id="PF00149"/>
    </source>
</evidence>
<dbReference type="InterPro" id="IPR029052">
    <property type="entry name" value="Metallo-depent_PP-like"/>
</dbReference>
<dbReference type="InterPro" id="IPR042281">
    <property type="entry name" value="GpdQ_beta-strand"/>
</dbReference>
<sequence length="258" mass="28991">MAENLVLCIDHINQHLPKPHLVLVTGDITSTGQAEEFNHAANLLNRFEMPFYVIPGNHDDRDILRSTFGKQACPVESEGKIDYVIEDSDLRLIALDSTLPGSPGGEITEAQASWLDARLNEKPTQPTMIFMHHPPIKCDVLETDVDGFIGKELLGSVISKHHHVEKIICGHIHVPINTSWNDTVISTAPSMGMQLVLDLTLKRESEFVLEAPAYHLHYWTTDKNLITHAVVVKPVDGPYLFEEQDVIRSQQPYTLFYP</sequence>
<evidence type="ECO:0000313" key="7">
    <source>
        <dbReference type="Proteomes" id="UP000286801"/>
    </source>
</evidence>
<proteinExistence type="inferred from homology"/>
<dbReference type="InterPro" id="IPR050884">
    <property type="entry name" value="CNP_phosphodiesterase-III"/>
</dbReference>
<evidence type="ECO:0000256" key="4">
    <source>
        <dbReference type="ARBA" id="ARBA00025742"/>
    </source>
</evidence>
<keyword evidence="3" id="KW-0408">Iron</keyword>
<dbReference type="PANTHER" id="PTHR42988:SF2">
    <property type="entry name" value="CYCLIC NUCLEOTIDE PHOSPHODIESTERASE CBUA0032-RELATED"/>
    <property type="match status" value="1"/>
</dbReference>
<evidence type="ECO:0000313" key="6">
    <source>
        <dbReference type="EMBL" id="RTZ77891.1"/>
    </source>
</evidence>
<dbReference type="Pfam" id="PF00149">
    <property type="entry name" value="Metallophos"/>
    <property type="match status" value="1"/>
</dbReference>
<evidence type="ECO:0000256" key="1">
    <source>
        <dbReference type="ARBA" id="ARBA00022723"/>
    </source>
</evidence>
<dbReference type="EMBL" id="QNZL01000235">
    <property type="protein sequence ID" value="RTZ77891.1"/>
    <property type="molecule type" value="Genomic_DNA"/>
</dbReference>